<dbReference type="RefSeq" id="WP_378288974.1">
    <property type="nucleotide sequence ID" value="NZ_JBHULE010000002.1"/>
</dbReference>
<comment type="caution">
    <text evidence="2">The sequence shown here is derived from an EMBL/GenBank/DDBJ whole genome shotgun (WGS) entry which is preliminary data.</text>
</comment>
<protein>
    <recommendedName>
        <fullName evidence="4">DUF3347 domain-containing protein</fullName>
    </recommendedName>
</protein>
<evidence type="ECO:0000313" key="2">
    <source>
        <dbReference type="EMBL" id="MFD2561347.1"/>
    </source>
</evidence>
<feature type="signal peptide" evidence="1">
    <location>
        <begin position="1"/>
        <end position="20"/>
    </location>
</feature>
<dbReference type="Proteomes" id="UP001597319">
    <property type="component" value="Unassembled WGS sequence"/>
</dbReference>
<proteinExistence type="predicted"/>
<evidence type="ECO:0000313" key="3">
    <source>
        <dbReference type="Proteomes" id="UP001597319"/>
    </source>
</evidence>
<dbReference type="EMBL" id="JBHULE010000002">
    <property type="protein sequence ID" value="MFD2561347.1"/>
    <property type="molecule type" value="Genomic_DNA"/>
</dbReference>
<organism evidence="2 3">
    <name type="scientific">Aquimarina rubra</name>
    <dbReference type="NCBI Taxonomy" id="1920033"/>
    <lineage>
        <taxon>Bacteria</taxon>
        <taxon>Pseudomonadati</taxon>
        <taxon>Bacteroidota</taxon>
        <taxon>Flavobacteriia</taxon>
        <taxon>Flavobacteriales</taxon>
        <taxon>Flavobacteriaceae</taxon>
        <taxon>Aquimarina</taxon>
    </lineage>
</organism>
<sequence length="160" mass="17859">MKTKLLYAISFLLIFFTSCSVDESITESSINEKEIKIKSFLDAFSKNAVNSSSYFKFVKGMQTKSSSGLTAEEMAELEQEFLSQQSAEFVALYNYIVNLNLSEDELRNIIIEYLSSNNSNSVSTKNDTDECALGDGGSSWSLLALVIKIFCEEGDTREDD</sequence>
<keyword evidence="3" id="KW-1185">Reference proteome</keyword>
<dbReference type="PROSITE" id="PS51257">
    <property type="entry name" value="PROKAR_LIPOPROTEIN"/>
    <property type="match status" value="1"/>
</dbReference>
<gene>
    <name evidence="2" type="ORF">ACFSR1_01620</name>
</gene>
<feature type="chain" id="PRO_5047187794" description="DUF3347 domain-containing protein" evidence="1">
    <location>
        <begin position="21"/>
        <end position="160"/>
    </location>
</feature>
<evidence type="ECO:0008006" key="4">
    <source>
        <dbReference type="Google" id="ProtNLM"/>
    </source>
</evidence>
<keyword evidence="1" id="KW-0732">Signal</keyword>
<accession>A0ABW5LAA9</accession>
<name>A0ABW5LAA9_9FLAO</name>
<reference evidence="3" key="1">
    <citation type="journal article" date="2019" name="Int. J. Syst. Evol. Microbiol.">
        <title>The Global Catalogue of Microorganisms (GCM) 10K type strain sequencing project: providing services to taxonomists for standard genome sequencing and annotation.</title>
        <authorList>
            <consortium name="The Broad Institute Genomics Platform"/>
            <consortium name="The Broad Institute Genome Sequencing Center for Infectious Disease"/>
            <person name="Wu L."/>
            <person name="Ma J."/>
        </authorList>
    </citation>
    <scope>NUCLEOTIDE SEQUENCE [LARGE SCALE GENOMIC DNA]</scope>
    <source>
        <strain evidence="3">KCTC 52274</strain>
    </source>
</reference>
<evidence type="ECO:0000256" key="1">
    <source>
        <dbReference type="SAM" id="SignalP"/>
    </source>
</evidence>